<evidence type="ECO:0000259" key="8">
    <source>
        <dbReference type="PROSITE" id="PS51385"/>
    </source>
</evidence>
<comment type="catalytic activity">
    <reaction evidence="4 6">
        <text>(6S)-NADHX + ADP = AMP + phosphate + NADH + H(+)</text>
        <dbReference type="Rhea" id="RHEA:32223"/>
        <dbReference type="ChEBI" id="CHEBI:15378"/>
        <dbReference type="ChEBI" id="CHEBI:43474"/>
        <dbReference type="ChEBI" id="CHEBI:57945"/>
        <dbReference type="ChEBI" id="CHEBI:64074"/>
        <dbReference type="ChEBI" id="CHEBI:456215"/>
        <dbReference type="ChEBI" id="CHEBI:456216"/>
        <dbReference type="EC" id="4.2.1.136"/>
    </reaction>
</comment>
<keyword evidence="3" id="KW-0511">Multifunctional enzyme</keyword>
<dbReference type="PANTHER" id="PTHR12592:SF0">
    <property type="entry name" value="ATP-DEPENDENT (S)-NAD(P)H-HYDRATE DEHYDRATASE"/>
    <property type="match status" value="1"/>
</dbReference>
<evidence type="ECO:0000256" key="2">
    <source>
        <dbReference type="ARBA" id="ARBA00022840"/>
    </source>
</evidence>
<dbReference type="PANTHER" id="PTHR12592">
    <property type="entry name" value="ATP-DEPENDENT (S)-NAD(P)H-HYDRATE DEHYDRATASE FAMILY MEMBER"/>
    <property type="match status" value="1"/>
</dbReference>
<keyword evidence="10" id="KW-1185">Reference proteome</keyword>
<feature type="binding site" evidence="4">
    <location>
        <position position="261"/>
    </location>
    <ligand>
        <name>(6S)-NADPHX</name>
        <dbReference type="ChEBI" id="CHEBI:64076"/>
    </ligand>
</feature>
<dbReference type="PROSITE" id="PS51385">
    <property type="entry name" value="YJEF_N"/>
    <property type="match status" value="1"/>
</dbReference>
<evidence type="ECO:0000259" key="7">
    <source>
        <dbReference type="PROSITE" id="PS51383"/>
    </source>
</evidence>
<feature type="domain" description="YjeF N-terminal" evidence="8">
    <location>
        <begin position="9"/>
        <end position="217"/>
    </location>
</feature>
<dbReference type="Proteomes" id="UP000683493">
    <property type="component" value="Chromosome"/>
</dbReference>
<comment type="function">
    <text evidence="4">Catalyzes the dehydration of the S-form of NAD(P)HX at the expense of ADP, which is converted to AMP. Together with NAD(P)HX epimerase, which catalyzes the epimerization of the S- and R-forms, the enzyme allows the repair of both epimers of NAD(P)HX, a damaged form of NAD(P)H that is a result of enzymatic or heat-dependent hydration.</text>
</comment>
<dbReference type="EMBL" id="CP076724">
    <property type="protein sequence ID" value="QWV96293.1"/>
    <property type="molecule type" value="Genomic_DNA"/>
</dbReference>
<dbReference type="Pfam" id="PF03853">
    <property type="entry name" value="YjeF_N"/>
    <property type="match status" value="1"/>
</dbReference>
<dbReference type="CDD" id="cd01171">
    <property type="entry name" value="YXKO-related"/>
    <property type="match status" value="1"/>
</dbReference>
<comment type="catalytic activity">
    <reaction evidence="5 6">
        <text>(6R)-NADHX = (6S)-NADHX</text>
        <dbReference type="Rhea" id="RHEA:32215"/>
        <dbReference type="ChEBI" id="CHEBI:64074"/>
        <dbReference type="ChEBI" id="CHEBI:64075"/>
        <dbReference type="EC" id="5.1.99.6"/>
    </reaction>
</comment>
<comment type="subunit">
    <text evidence="4">Homotetramer.</text>
</comment>
<keyword evidence="4 6" id="KW-0520">NAD</keyword>
<feature type="binding site" evidence="5">
    <location>
        <position position="163"/>
    </location>
    <ligand>
        <name>K(+)</name>
        <dbReference type="ChEBI" id="CHEBI:29103"/>
    </ligand>
</feature>
<evidence type="ECO:0000313" key="10">
    <source>
        <dbReference type="Proteomes" id="UP000683493"/>
    </source>
</evidence>
<feature type="binding site" evidence="4">
    <location>
        <begin position="421"/>
        <end position="425"/>
    </location>
    <ligand>
        <name>AMP</name>
        <dbReference type="ChEBI" id="CHEBI:456215"/>
    </ligand>
</feature>
<keyword evidence="4 6" id="KW-0456">Lyase</keyword>
<keyword evidence="1 4" id="KW-0547">Nucleotide-binding</keyword>
<comment type="similarity">
    <text evidence="6">In the N-terminal section; belongs to the NnrE/AIBP family.</text>
</comment>
<dbReference type="InterPro" id="IPR017953">
    <property type="entry name" value="Carbohydrate_kinase_pred_CS"/>
</dbReference>
<feature type="binding site" evidence="4">
    <location>
        <position position="451"/>
    </location>
    <ligand>
        <name>(6S)-NADPHX</name>
        <dbReference type="ChEBI" id="CHEBI:64076"/>
    </ligand>
</feature>
<evidence type="ECO:0000256" key="3">
    <source>
        <dbReference type="ARBA" id="ARBA00023268"/>
    </source>
</evidence>
<feature type="binding site" evidence="4">
    <location>
        <position position="450"/>
    </location>
    <ligand>
        <name>AMP</name>
        <dbReference type="ChEBI" id="CHEBI:456215"/>
    </ligand>
</feature>
<keyword evidence="5 6" id="KW-0630">Potassium</keyword>
<feature type="binding site" evidence="5">
    <location>
        <position position="160"/>
    </location>
    <ligand>
        <name>(6S)-NADPHX</name>
        <dbReference type="ChEBI" id="CHEBI:64076"/>
    </ligand>
</feature>
<feature type="binding site" evidence="4">
    <location>
        <position position="332"/>
    </location>
    <ligand>
        <name>(6S)-NADPHX</name>
        <dbReference type="ChEBI" id="CHEBI:64076"/>
    </ligand>
</feature>
<dbReference type="HAMAP" id="MF_01965">
    <property type="entry name" value="NADHX_dehydratase"/>
    <property type="match status" value="1"/>
</dbReference>
<organism evidence="9 10">
    <name type="scientific">Geomonas diazotrophica</name>
    <dbReference type="NCBI Taxonomy" id="2843197"/>
    <lineage>
        <taxon>Bacteria</taxon>
        <taxon>Pseudomonadati</taxon>
        <taxon>Thermodesulfobacteriota</taxon>
        <taxon>Desulfuromonadia</taxon>
        <taxon>Geobacterales</taxon>
        <taxon>Geobacteraceae</taxon>
        <taxon>Geomonas</taxon>
    </lineage>
</organism>
<dbReference type="Pfam" id="PF01256">
    <property type="entry name" value="Carb_kinase"/>
    <property type="match status" value="1"/>
</dbReference>
<dbReference type="PIRSF" id="PIRSF017184">
    <property type="entry name" value="Nnr"/>
    <property type="match status" value="1"/>
</dbReference>
<keyword evidence="5 6" id="KW-0413">Isomerase</keyword>
<dbReference type="EC" id="5.1.99.6" evidence="6"/>
<evidence type="ECO:0000256" key="5">
    <source>
        <dbReference type="HAMAP-Rule" id="MF_01966"/>
    </source>
</evidence>
<evidence type="ECO:0000256" key="1">
    <source>
        <dbReference type="ARBA" id="ARBA00022741"/>
    </source>
</evidence>
<reference evidence="9 10" key="1">
    <citation type="submission" date="2021-06" db="EMBL/GenBank/DDBJ databases">
        <title>Gemonas diversity in paddy soil.</title>
        <authorList>
            <person name="Liu G."/>
        </authorList>
    </citation>
    <scope>NUCLEOTIDE SEQUENCE [LARGE SCALE GENOMIC DNA]</scope>
    <source>
        <strain evidence="9 10">RG29</strain>
    </source>
</reference>
<accession>A0ABX8JD06</accession>
<evidence type="ECO:0000313" key="9">
    <source>
        <dbReference type="EMBL" id="QWV96293.1"/>
    </source>
</evidence>
<comment type="cofactor">
    <cofactor evidence="5 6">
        <name>K(+)</name>
        <dbReference type="ChEBI" id="CHEBI:29103"/>
    </cofactor>
    <text evidence="5 6">Binds 1 potassium ion per subunit.</text>
</comment>
<dbReference type="PROSITE" id="PS51383">
    <property type="entry name" value="YJEF_C_3"/>
    <property type="match status" value="1"/>
</dbReference>
<comment type="function">
    <text evidence="6">Bifunctional enzyme that catalyzes the epimerization of the S- and R-forms of NAD(P)HX and the dehydration of the S-form of NAD(P)HX at the expense of ADP, which is converted to AMP. This allows the repair of both epimers of NAD(P)HX, a damaged form of NAD(P)H that is a result of enzymatic or heat-dependent hydration.</text>
</comment>
<dbReference type="InterPro" id="IPR000631">
    <property type="entry name" value="CARKD"/>
</dbReference>
<feature type="binding site" evidence="5">
    <location>
        <begin position="131"/>
        <end position="137"/>
    </location>
    <ligand>
        <name>(6S)-NADPHX</name>
        <dbReference type="ChEBI" id="CHEBI:64076"/>
    </ligand>
</feature>
<dbReference type="InterPro" id="IPR030677">
    <property type="entry name" value="Nnr"/>
</dbReference>
<comment type="similarity">
    <text evidence="5">Belongs to the NnrE/AIBP family.</text>
</comment>
<feature type="binding site" evidence="5">
    <location>
        <position position="127"/>
    </location>
    <ligand>
        <name>K(+)</name>
        <dbReference type="ChEBI" id="CHEBI:29103"/>
    </ligand>
</feature>
<gene>
    <name evidence="4" type="primary">nnrD</name>
    <name evidence="5" type="synonym">nnrE</name>
    <name evidence="9" type="ORF">KP005_13000</name>
</gene>
<dbReference type="InterPro" id="IPR004443">
    <property type="entry name" value="YjeF_N_dom"/>
</dbReference>
<dbReference type="HAMAP" id="MF_01966">
    <property type="entry name" value="NADHX_epimerase"/>
    <property type="match status" value="1"/>
</dbReference>
<dbReference type="NCBIfam" id="TIGR00196">
    <property type="entry name" value="yjeF_cterm"/>
    <property type="match status" value="1"/>
</dbReference>
<dbReference type="PROSITE" id="PS01050">
    <property type="entry name" value="YJEF_C_2"/>
    <property type="match status" value="1"/>
</dbReference>
<feature type="binding site" evidence="5">
    <location>
        <position position="142"/>
    </location>
    <ligand>
        <name>(6S)-NADPHX</name>
        <dbReference type="ChEBI" id="CHEBI:64076"/>
    </ligand>
</feature>
<evidence type="ECO:0000256" key="4">
    <source>
        <dbReference type="HAMAP-Rule" id="MF_01965"/>
    </source>
</evidence>
<comment type="function">
    <text evidence="5">Catalyzes the epimerization of the S- and R-forms of NAD(P)HX, a damaged form of NAD(P)H that is a result of enzymatic or heat-dependent hydration. This is a prerequisite for the S-specific NAD(P)H-hydrate dehydratase to allow the repair of both epimers of NAD(P)HX.</text>
</comment>
<comment type="similarity">
    <text evidence="6">In the C-terminal section; belongs to the NnrD/CARKD family.</text>
</comment>
<feature type="binding site" evidence="4">
    <location>
        <position position="384"/>
    </location>
    <ligand>
        <name>(6S)-NADPHX</name>
        <dbReference type="ChEBI" id="CHEBI:64076"/>
    </ligand>
</feature>
<name>A0ABX8JD06_9BACT</name>
<keyword evidence="2 4" id="KW-0067">ATP-binding</keyword>
<dbReference type="NCBIfam" id="TIGR00197">
    <property type="entry name" value="yjeF_nterm"/>
    <property type="match status" value="1"/>
</dbReference>
<evidence type="ECO:0000256" key="6">
    <source>
        <dbReference type="PIRNR" id="PIRNR017184"/>
    </source>
</evidence>
<proteinExistence type="inferred from homology"/>
<comment type="cofactor">
    <cofactor evidence="4">
        <name>Mg(2+)</name>
        <dbReference type="ChEBI" id="CHEBI:18420"/>
    </cofactor>
</comment>
<keyword evidence="4 6" id="KW-0521">NADP</keyword>
<protein>
    <recommendedName>
        <fullName evidence="6">Bifunctional NAD(P)H-hydrate repair enzyme</fullName>
    </recommendedName>
    <alternativeName>
        <fullName evidence="6">Nicotinamide nucleotide repair protein</fullName>
    </alternativeName>
    <domain>
        <recommendedName>
            <fullName evidence="6">ADP-dependent (S)-NAD(P)H-hydrate dehydratase</fullName>
            <ecNumber evidence="6">4.2.1.136</ecNumber>
        </recommendedName>
        <alternativeName>
            <fullName evidence="6">ADP-dependent NAD(P)HX dehydratase</fullName>
        </alternativeName>
    </domain>
    <domain>
        <recommendedName>
            <fullName evidence="6">NAD(P)H-hydrate epimerase</fullName>
            <ecNumber evidence="6">5.1.99.6</ecNumber>
        </recommendedName>
    </domain>
</protein>
<feature type="binding site" evidence="5">
    <location>
        <position position="60"/>
    </location>
    <ligand>
        <name>K(+)</name>
        <dbReference type="ChEBI" id="CHEBI:29103"/>
    </ligand>
</feature>
<sequence>MKVVSGQVMQLMDRRAIGEFGVPGLELMERAGRGCADVIEEAFGEGEARRAVIVAGKGNNGGDGFVIARLLAERGWETPVLLLAAPEVVTGDAADNLARVDSAMVKSVPGGILPEQDLLKSATVIVDALLGTGMNSEVAGAYGEAIDLINAAGVPVVAVDIPSGVDAATGKVLGRAVRADITVTFALAKLGNVLYPGAELCGRLVVADIGMPDAVVAEAEGAQYVDLACAAGLFRPRGTTAHKGSSGHCLVVAGSTGKTGAAAMAANSAQRAGAGLVTLAVPAALNPVLEQKTTEAMTIPVGPERSGYLRAGSFAEILAAAAVRDVVALGPGIGTNPSTIYLVHSLLAALDKPLVLDADGLNAVALKPELLLARQDRITVLTPHPGEMARLARCSVPEVEADRIGCARAFATNYRVYLILKGARSIIAGPDGSIAINGSGNPGMASGGMGDVLTGVVTAFLGQGYHPFAACQLGAFVHGHAADFLVEPLGTQGMSATDVQEMLPVALASLAASRTTATNHQQGE</sequence>
<keyword evidence="5 6" id="KW-0479">Metal-binding</keyword>
<comment type="catalytic activity">
    <reaction evidence="5 6">
        <text>(6R)-NADPHX = (6S)-NADPHX</text>
        <dbReference type="Rhea" id="RHEA:32227"/>
        <dbReference type="ChEBI" id="CHEBI:64076"/>
        <dbReference type="ChEBI" id="CHEBI:64077"/>
        <dbReference type="EC" id="5.1.99.6"/>
    </reaction>
</comment>
<dbReference type="EC" id="4.2.1.136" evidence="6"/>
<comment type="catalytic activity">
    <reaction evidence="4 6">
        <text>(6S)-NADPHX + ADP = AMP + phosphate + NADPH + H(+)</text>
        <dbReference type="Rhea" id="RHEA:32235"/>
        <dbReference type="ChEBI" id="CHEBI:15378"/>
        <dbReference type="ChEBI" id="CHEBI:43474"/>
        <dbReference type="ChEBI" id="CHEBI:57783"/>
        <dbReference type="ChEBI" id="CHEBI:64076"/>
        <dbReference type="ChEBI" id="CHEBI:456215"/>
        <dbReference type="ChEBI" id="CHEBI:456216"/>
        <dbReference type="EC" id="4.2.1.136"/>
    </reaction>
</comment>
<feature type="domain" description="YjeF C-terminal" evidence="7">
    <location>
        <begin position="227"/>
        <end position="510"/>
    </location>
</feature>
<comment type="similarity">
    <text evidence="4">Belongs to the NnrD/CARKD family.</text>
</comment>
<feature type="binding site" evidence="5">
    <location>
        <begin position="59"/>
        <end position="63"/>
    </location>
    <ligand>
        <name>(6S)-NADPHX</name>
        <dbReference type="ChEBI" id="CHEBI:64076"/>
    </ligand>
</feature>